<keyword evidence="2" id="KW-0472">Membrane</keyword>
<evidence type="ECO:0000256" key="1">
    <source>
        <dbReference type="SAM" id="MobiDB-lite"/>
    </source>
</evidence>
<dbReference type="EMBL" id="JAPTSV010000001">
    <property type="protein sequence ID" value="KAJ1531661.1"/>
    <property type="molecule type" value="Genomic_DNA"/>
</dbReference>
<evidence type="ECO:0000313" key="3">
    <source>
        <dbReference type="EMBL" id="KAJ1531661.1"/>
    </source>
</evidence>
<evidence type="ECO:0000313" key="4">
    <source>
        <dbReference type="Proteomes" id="UP001075354"/>
    </source>
</evidence>
<name>A0AAV7Y582_9NEOP</name>
<dbReference type="AlphaFoldDB" id="A0AAV7Y582"/>
<sequence length="171" mass="19527">MDECVECHYLDSWWELLKVCLRESLNTPFKTRGRRTLTIRQVFSVFSPGMWLYGAVYALCVYYLQYPVMKAHGHAGACYIMLSLTTSTHRLSKIIADHYILDEEEPETDLTDEEELNELEESEDVSHATAAAVDKKPPGEEAGSARCRLRKLLHLHVGCRQSCPQGRGHRV</sequence>
<proteinExistence type="predicted"/>
<accession>A0AAV7Y582</accession>
<organism evidence="3 4">
    <name type="scientific">Megalurothrips usitatus</name>
    <name type="common">bean blossom thrips</name>
    <dbReference type="NCBI Taxonomy" id="439358"/>
    <lineage>
        <taxon>Eukaryota</taxon>
        <taxon>Metazoa</taxon>
        <taxon>Ecdysozoa</taxon>
        <taxon>Arthropoda</taxon>
        <taxon>Hexapoda</taxon>
        <taxon>Insecta</taxon>
        <taxon>Pterygota</taxon>
        <taxon>Neoptera</taxon>
        <taxon>Paraneoptera</taxon>
        <taxon>Thysanoptera</taxon>
        <taxon>Terebrantia</taxon>
        <taxon>Thripoidea</taxon>
        <taxon>Thripidae</taxon>
        <taxon>Megalurothrips</taxon>
    </lineage>
</organism>
<keyword evidence="2" id="KW-0812">Transmembrane</keyword>
<feature type="transmembrane region" description="Helical" evidence="2">
    <location>
        <begin position="42"/>
        <end position="64"/>
    </location>
</feature>
<gene>
    <name evidence="3" type="ORF">ONE63_000332</name>
</gene>
<dbReference type="Proteomes" id="UP001075354">
    <property type="component" value="Chromosome 1"/>
</dbReference>
<reference evidence="3" key="1">
    <citation type="submission" date="2022-12" db="EMBL/GenBank/DDBJ databases">
        <title>Chromosome-level genome assembly of the bean flower thrips Megalurothrips usitatus.</title>
        <authorList>
            <person name="Ma L."/>
            <person name="Liu Q."/>
            <person name="Li H."/>
            <person name="Cai W."/>
        </authorList>
    </citation>
    <scope>NUCLEOTIDE SEQUENCE</scope>
    <source>
        <strain evidence="3">Cailab_2022a</strain>
    </source>
</reference>
<protein>
    <submittedName>
        <fullName evidence="3">Uncharacterized protein</fullName>
    </submittedName>
</protein>
<keyword evidence="2" id="KW-1133">Transmembrane helix</keyword>
<keyword evidence="4" id="KW-1185">Reference proteome</keyword>
<feature type="region of interest" description="Disordered" evidence="1">
    <location>
        <begin position="120"/>
        <end position="142"/>
    </location>
</feature>
<comment type="caution">
    <text evidence="3">The sequence shown here is derived from an EMBL/GenBank/DDBJ whole genome shotgun (WGS) entry which is preliminary data.</text>
</comment>
<evidence type="ECO:0000256" key="2">
    <source>
        <dbReference type="SAM" id="Phobius"/>
    </source>
</evidence>